<dbReference type="PANTHER" id="PTHR43401:SF5">
    <property type="entry name" value="ALCOHOL DEHYDROGENASE-RELATED"/>
    <property type="match status" value="1"/>
</dbReference>
<dbReference type="SMART" id="SM00829">
    <property type="entry name" value="PKS_ER"/>
    <property type="match status" value="1"/>
</dbReference>
<dbReference type="PROSITE" id="PS00059">
    <property type="entry name" value="ADH_ZINC"/>
    <property type="match status" value="1"/>
</dbReference>
<sequence length="354" mass="38017">MRVAQMTAFRKPFQVVELPVAAPRADGAVIRVEASGVCRSDWHFWNHDLAWLGMNLALPANTGHEVGGVVEEVGRDVRSIKVGDRVTVPFHESDGTCPHCRAGLQNLCDNVITPGVQRLGGWAQYVTVTAADLNCIKLPEPVDTLSAAALGCRFMTAYHAVIDRGAIEPGEWTAVHGCGGVGLSAVQIAAAADSLVVAVDVEERKLAKAREEGAVATINARGLTPEQVGQVVKDATGGGAHVSVDALGRGFTFHQSFNSLRKRGRHVQAGITSQEESGQVSLPLDLLTVMKLQVVGSLGNPHPKYAELLELVARQKLHPARLVTRQISLDDVTDTLERMTRFDTVGFEVITRFS</sequence>
<dbReference type="OrthoDB" id="5295340at2"/>
<dbReference type="Pfam" id="PF08240">
    <property type="entry name" value="ADH_N"/>
    <property type="match status" value="1"/>
</dbReference>
<dbReference type="InterPro" id="IPR050129">
    <property type="entry name" value="Zn_alcohol_dh"/>
</dbReference>
<dbReference type="InterPro" id="IPR020843">
    <property type="entry name" value="ER"/>
</dbReference>
<dbReference type="GO" id="GO:0016616">
    <property type="term" value="F:oxidoreductase activity, acting on the CH-OH group of donors, NAD or NADP as acceptor"/>
    <property type="evidence" value="ECO:0007669"/>
    <property type="project" value="UniProtKB-ARBA"/>
</dbReference>
<evidence type="ECO:0000259" key="5">
    <source>
        <dbReference type="SMART" id="SM00829"/>
    </source>
</evidence>
<dbReference type="Pfam" id="PF00107">
    <property type="entry name" value="ADH_zinc_N"/>
    <property type="match status" value="1"/>
</dbReference>
<feature type="domain" description="Enoyl reductase (ER)" evidence="5">
    <location>
        <begin position="8"/>
        <end position="350"/>
    </location>
</feature>
<keyword evidence="2 4" id="KW-0862">Zinc</keyword>
<evidence type="ECO:0000313" key="7">
    <source>
        <dbReference type="Proteomes" id="UP000239089"/>
    </source>
</evidence>
<comment type="caution">
    <text evidence="6">The sequence shown here is derived from an EMBL/GenBank/DDBJ whole genome shotgun (WGS) entry which is preliminary data.</text>
</comment>
<name>A0A2S6N0S3_9HYPH</name>
<reference evidence="6 7" key="1">
    <citation type="journal article" date="2018" name="Arch. Microbiol.">
        <title>New insights into the metabolic potential of the phototrophic purple bacterium Rhodopila globiformis DSM 161(T) from its draft genome sequence and evidence for a vanadium-dependent nitrogenase.</title>
        <authorList>
            <person name="Imhoff J.F."/>
            <person name="Rahn T."/>
            <person name="Kunzel S."/>
            <person name="Neulinger S.C."/>
        </authorList>
    </citation>
    <scope>NUCLEOTIDE SEQUENCE [LARGE SCALE GENOMIC DNA]</scope>
    <source>
        <strain evidence="6 7">DSM 16996</strain>
    </source>
</reference>
<accession>A0A2S6N0S3</accession>
<dbReference type="GO" id="GO:0008270">
    <property type="term" value="F:zinc ion binding"/>
    <property type="evidence" value="ECO:0007669"/>
    <property type="project" value="InterPro"/>
</dbReference>
<comment type="similarity">
    <text evidence="4">Belongs to the zinc-containing alcohol dehydrogenase family.</text>
</comment>
<dbReference type="InterPro" id="IPR002328">
    <property type="entry name" value="ADH_Zn_CS"/>
</dbReference>
<evidence type="ECO:0000256" key="3">
    <source>
        <dbReference type="ARBA" id="ARBA00023002"/>
    </source>
</evidence>
<dbReference type="Gene3D" id="3.90.180.10">
    <property type="entry name" value="Medium-chain alcohol dehydrogenases, catalytic domain"/>
    <property type="match status" value="1"/>
</dbReference>
<keyword evidence="1 4" id="KW-0479">Metal-binding</keyword>
<gene>
    <name evidence="6" type="ORF">CCR94_18485</name>
</gene>
<dbReference type="InterPro" id="IPR013149">
    <property type="entry name" value="ADH-like_C"/>
</dbReference>
<dbReference type="SUPFAM" id="SSF50129">
    <property type="entry name" value="GroES-like"/>
    <property type="match status" value="1"/>
</dbReference>
<dbReference type="SUPFAM" id="SSF51735">
    <property type="entry name" value="NAD(P)-binding Rossmann-fold domains"/>
    <property type="match status" value="1"/>
</dbReference>
<evidence type="ECO:0000313" key="6">
    <source>
        <dbReference type="EMBL" id="PPQ28190.1"/>
    </source>
</evidence>
<organism evidence="6 7">
    <name type="scientific">Rhodoblastus sphagnicola</name>
    <dbReference type="NCBI Taxonomy" id="333368"/>
    <lineage>
        <taxon>Bacteria</taxon>
        <taxon>Pseudomonadati</taxon>
        <taxon>Pseudomonadota</taxon>
        <taxon>Alphaproteobacteria</taxon>
        <taxon>Hyphomicrobiales</taxon>
        <taxon>Rhodoblastaceae</taxon>
        <taxon>Rhodoblastus</taxon>
    </lineage>
</organism>
<dbReference type="InterPro" id="IPR011032">
    <property type="entry name" value="GroES-like_sf"/>
</dbReference>
<dbReference type="PANTHER" id="PTHR43401">
    <property type="entry name" value="L-THREONINE 3-DEHYDROGENASE"/>
    <property type="match status" value="1"/>
</dbReference>
<proteinExistence type="inferred from homology"/>
<evidence type="ECO:0000256" key="1">
    <source>
        <dbReference type="ARBA" id="ARBA00022723"/>
    </source>
</evidence>
<dbReference type="EMBL" id="NHSJ01000114">
    <property type="protein sequence ID" value="PPQ28190.1"/>
    <property type="molecule type" value="Genomic_DNA"/>
</dbReference>
<dbReference type="InterPro" id="IPR013154">
    <property type="entry name" value="ADH-like_N"/>
</dbReference>
<dbReference type="InterPro" id="IPR036291">
    <property type="entry name" value="NAD(P)-bd_dom_sf"/>
</dbReference>
<evidence type="ECO:0000256" key="4">
    <source>
        <dbReference type="RuleBase" id="RU361277"/>
    </source>
</evidence>
<keyword evidence="3" id="KW-0560">Oxidoreductase</keyword>
<dbReference type="AlphaFoldDB" id="A0A2S6N0S3"/>
<keyword evidence="7" id="KW-1185">Reference proteome</keyword>
<evidence type="ECO:0000256" key="2">
    <source>
        <dbReference type="ARBA" id="ARBA00022833"/>
    </source>
</evidence>
<dbReference type="Proteomes" id="UP000239089">
    <property type="component" value="Unassembled WGS sequence"/>
</dbReference>
<comment type="cofactor">
    <cofactor evidence="4">
        <name>Zn(2+)</name>
        <dbReference type="ChEBI" id="CHEBI:29105"/>
    </cofactor>
</comment>
<protein>
    <submittedName>
        <fullName evidence="6">Alcohol dehydrogenase</fullName>
    </submittedName>
</protein>